<feature type="domain" description="Glycoside hydrolase family 65 central catalytic" evidence="2">
    <location>
        <begin position="311"/>
        <end position="503"/>
    </location>
</feature>
<evidence type="ECO:0000313" key="5">
    <source>
        <dbReference type="Proteomes" id="UP000521017"/>
    </source>
</evidence>
<evidence type="ECO:0000256" key="1">
    <source>
        <dbReference type="SAM" id="SignalP"/>
    </source>
</evidence>
<dbReference type="Pfam" id="PF03632">
    <property type="entry name" value="Glyco_hydro_65m"/>
    <property type="match status" value="1"/>
</dbReference>
<dbReference type="GO" id="GO:0016757">
    <property type="term" value="F:glycosyltransferase activity"/>
    <property type="evidence" value="ECO:0007669"/>
    <property type="project" value="UniProtKB-ARBA"/>
</dbReference>
<feature type="domain" description="Glycoside hydrolase family 65 N-terminal" evidence="3">
    <location>
        <begin position="42"/>
        <end position="129"/>
    </location>
</feature>
<evidence type="ECO:0000313" key="4">
    <source>
        <dbReference type="EMBL" id="MBB6501547.1"/>
    </source>
</evidence>
<proteinExistence type="predicted"/>
<dbReference type="InterPro" id="IPR012341">
    <property type="entry name" value="6hp_glycosidase-like_sf"/>
</dbReference>
<dbReference type="PANTHER" id="PTHR11051">
    <property type="entry name" value="GLYCOSYL HYDROLASE-RELATED"/>
    <property type="match status" value="1"/>
</dbReference>
<dbReference type="InterPro" id="IPR011013">
    <property type="entry name" value="Gal_mutarotase_sf_dom"/>
</dbReference>
<comment type="caution">
    <text evidence="4">The sequence shown here is derived from an EMBL/GenBank/DDBJ whole genome shotgun (WGS) entry which is preliminary data.</text>
</comment>
<accession>A0A7X0J766</accession>
<organism evidence="4 5">
    <name type="scientific">Pedobacter cryoconitis</name>
    <dbReference type="NCBI Taxonomy" id="188932"/>
    <lineage>
        <taxon>Bacteria</taxon>
        <taxon>Pseudomonadati</taxon>
        <taxon>Bacteroidota</taxon>
        <taxon>Sphingobacteriia</taxon>
        <taxon>Sphingobacteriales</taxon>
        <taxon>Sphingobacteriaceae</taxon>
        <taxon>Pedobacter</taxon>
    </lineage>
</organism>
<dbReference type="Gene3D" id="2.70.98.40">
    <property type="entry name" value="Glycoside hydrolase, family 65, N-terminal domain"/>
    <property type="match status" value="1"/>
</dbReference>
<dbReference type="InterPro" id="IPR037018">
    <property type="entry name" value="GH65_N"/>
</dbReference>
<dbReference type="GO" id="GO:0005975">
    <property type="term" value="P:carbohydrate metabolic process"/>
    <property type="evidence" value="ECO:0007669"/>
    <property type="project" value="InterPro"/>
</dbReference>
<dbReference type="Proteomes" id="UP000521017">
    <property type="component" value="Unassembled WGS sequence"/>
</dbReference>
<dbReference type="GO" id="GO:0004553">
    <property type="term" value="F:hydrolase activity, hydrolyzing O-glycosyl compounds"/>
    <property type="evidence" value="ECO:0007669"/>
    <property type="project" value="TreeGrafter"/>
</dbReference>
<dbReference type="InterPro" id="IPR008928">
    <property type="entry name" value="6-hairpin_glycosidase_sf"/>
</dbReference>
<sequence>MNKPGFSLLIVSLFAAFTLKAQPDPWKITAAKIDPSNYYGVTVANGMIGIVSSPEPFKVKNVVLAGAYDQYGRGRVSNFLNSFNLLNMYLEIDGKRLTAADVSNLKQELDLHHASFKTTFDYGDKATISYTYYSLRQLPFTVLTDVTIIAKKDIALNAASVMEAPDALKEVQNYYNEIDRPHVTISLLTSTAKSPTGKLQLCASTSFIFKEVHGQEPRVIHEMWDNNMHLMKFTKKLKQGQTYDYAVTGSSITSAHHNDPLNEAERLTIFAKLEGRDRLLAFHNQAWDELWKSDIQIEGDPQSQQDIHSMLYHLYSFTRAGSSFSLSPMGLSGLGYNGHVFWDTDIWMFPALLVLHPEIAKSLIDYRFERLDAAKRNAFAHGYKGAMFPWESADTGVEETPVWALSGPFEHHITACVALAAWNYYAVTQDKEWLKEKGWPILSQTADFWSSRVERNGPGHYEIKNVVAADEWAENVDNNAFTNAAAKVNLQNATAAAKLLGIKADPDWLLVAQNIPILKMENGVTLEHAAYKGEGIKQADANLLAYPLKVITDPKQIKNDLEYYEGRVPNEGTPAMTQAVFALLYARLGNPEKAWHFFKDSFEPNLLPPFRVIAETKGGTNPYFATGAGGILQSVLMGFGGLDITPSGIVQVESKLPAQWKSLKITGVGKDKKSYQRN</sequence>
<evidence type="ECO:0000259" key="3">
    <source>
        <dbReference type="Pfam" id="PF03636"/>
    </source>
</evidence>
<feature type="signal peptide" evidence="1">
    <location>
        <begin position="1"/>
        <end position="21"/>
    </location>
</feature>
<dbReference type="EMBL" id="JACHCC010000010">
    <property type="protein sequence ID" value="MBB6501547.1"/>
    <property type="molecule type" value="Genomic_DNA"/>
</dbReference>
<reference evidence="4 5" key="1">
    <citation type="submission" date="2020-08" db="EMBL/GenBank/DDBJ databases">
        <title>Genomic Encyclopedia of Type Strains, Phase IV (KMG-V): Genome sequencing to study the core and pangenomes of soil and plant-associated prokaryotes.</title>
        <authorList>
            <person name="Whitman W."/>
        </authorList>
    </citation>
    <scope>NUCLEOTIDE SEQUENCE [LARGE SCALE GENOMIC DNA]</scope>
    <source>
        <strain evidence="4 5">M2T3</strain>
    </source>
</reference>
<dbReference type="GO" id="GO:0030246">
    <property type="term" value="F:carbohydrate binding"/>
    <property type="evidence" value="ECO:0007669"/>
    <property type="project" value="InterPro"/>
</dbReference>
<dbReference type="AlphaFoldDB" id="A0A7X0J766"/>
<keyword evidence="4" id="KW-0378">Hydrolase</keyword>
<protein>
    <submittedName>
        <fullName evidence="4">Trehalose/maltose hydrolase-like predicted phosphorylase</fullName>
    </submittedName>
</protein>
<dbReference type="RefSeq" id="WP_184627411.1">
    <property type="nucleotide sequence ID" value="NZ_JACHCC010000010.1"/>
</dbReference>
<dbReference type="SUPFAM" id="SSF48208">
    <property type="entry name" value="Six-hairpin glycosidases"/>
    <property type="match status" value="1"/>
</dbReference>
<dbReference type="Gene3D" id="1.50.10.10">
    <property type="match status" value="1"/>
</dbReference>
<feature type="chain" id="PRO_5031190714" evidence="1">
    <location>
        <begin position="22"/>
        <end position="678"/>
    </location>
</feature>
<dbReference type="InterPro" id="IPR005196">
    <property type="entry name" value="Glyco_hydro_65_N"/>
</dbReference>
<evidence type="ECO:0000259" key="2">
    <source>
        <dbReference type="Pfam" id="PF03632"/>
    </source>
</evidence>
<keyword evidence="1" id="KW-0732">Signal</keyword>
<dbReference type="InterPro" id="IPR005195">
    <property type="entry name" value="Glyco_hydro_65_M"/>
</dbReference>
<dbReference type="PANTHER" id="PTHR11051:SF8">
    <property type="entry name" value="PROTEIN-GLUCOSYLGALACTOSYLHYDROXYLYSINE GLUCOSIDASE"/>
    <property type="match status" value="1"/>
</dbReference>
<gene>
    <name evidence="4" type="ORF">HDF25_003722</name>
</gene>
<dbReference type="SUPFAM" id="SSF74650">
    <property type="entry name" value="Galactose mutarotase-like"/>
    <property type="match status" value="1"/>
</dbReference>
<name>A0A7X0J766_9SPHI</name>
<dbReference type="Pfam" id="PF03636">
    <property type="entry name" value="Glyco_hydro_65N"/>
    <property type="match status" value="1"/>
</dbReference>